<comment type="function">
    <text evidence="1">Hydrolyzes certain amino acid conjugates of the plant growth regulator indole-3-acetic acid (IAA).</text>
</comment>
<comment type="caution">
    <text evidence="8">The sequence shown here is derived from an EMBL/GenBank/DDBJ whole genome shotgun (WGS) entry which is preliminary data.</text>
</comment>
<dbReference type="EMBL" id="CM027681">
    <property type="protein sequence ID" value="KAG0542355.1"/>
    <property type="molecule type" value="Genomic_DNA"/>
</dbReference>
<keyword evidence="5" id="KW-0479">Metal-binding</keyword>
<evidence type="ECO:0000256" key="6">
    <source>
        <dbReference type="SAM" id="SignalP"/>
    </source>
</evidence>
<dbReference type="PANTHER" id="PTHR11014:SF149">
    <property type="entry name" value="IAA-AMINO ACID HYDROLASE ILR1-LIKE 8"/>
    <property type="match status" value="1"/>
</dbReference>
<dbReference type="SUPFAM" id="SSF55031">
    <property type="entry name" value="Bacterial exopeptidase dimerisation domain"/>
    <property type="match status" value="1"/>
</dbReference>
<keyword evidence="5" id="KW-0464">Manganese</keyword>
<comment type="cofactor">
    <cofactor evidence="5">
        <name>Mn(2+)</name>
        <dbReference type="ChEBI" id="CHEBI:29035"/>
    </cofactor>
    <text evidence="5">The Mn(2+) ion enhances activity.</text>
</comment>
<accession>A0A921RNN8</accession>
<dbReference type="Pfam" id="PF01546">
    <property type="entry name" value="Peptidase_M20"/>
    <property type="match status" value="1"/>
</dbReference>
<feature type="binding site" evidence="5">
    <location>
        <position position="147"/>
    </location>
    <ligand>
        <name>Mn(2+)</name>
        <dbReference type="ChEBI" id="CHEBI:29035"/>
        <label>2</label>
    </ligand>
</feature>
<reference evidence="8" key="2">
    <citation type="submission" date="2020-10" db="EMBL/GenBank/DDBJ databases">
        <authorList>
            <person name="Cooper E.A."/>
            <person name="Brenton Z.W."/>
            <person name="Flinn B.S."/>
            <person name="Jenkins J."/>
            <person name="Shu S."/>
            <person name="Flowers D."/>
            <person name="Luo F."/>
            <person name="Wang Y."/>
            <person name="Xia P."/>
            <person name="Barry K."/>
            <person name="Daum C."/>
            <person name="Lipzen A."/>
            <person name="Yoshinaga Y."/>
            <person name="Schmutz J."/>
            <person name="Saski C."/>
            <person name="Vermerris W."/>
            <person name="Kresovich S."/>
        </authorList>
    </citation>
    <scope>NUCLEOTIDE SEQUENCE</scope>
</reference>
<dbReference type="Gramene" id="EER96147">
    <property type="protein sequence ID" value="EER96147"/>
    <property type="gene ID" value="SORBI_3002G093400"/>
</dbReference>
<dbReference type="InterPro" id="IPR002933">
    <property type="entry name" value="Peptidase_M20"/>
</dbReference>
<dbReference type="OrthoDB" id="6119954at2759"/>
<keyword evidence="3 6" id="KW-0732">Signal</keyword>
<evidence type="ECO:0000256" key="1">
    <source>
        <dbReference type="ARBA" id="ARBA00003007"/>
    </source>
</evidence>
<dbReference type="NCBIfam" id="TIGR01891">
    <property type="entry name" value="amidohydrolases"/>
    <property type="match status" value="1"/>
</dbReference>
<dbReference type="Pfam" id="PF07687">
    <property type="entry name" value="M20_dimer"/>
    <property type="match status" value="1"/>
</dbReference>
<evidence type="ECO:0000256" key="5">
    <source>
        <dbReference type="PIRSR" id="PIRSR005962-1"/>
    </source>
</evidence>
<feature type="binding site" evidence="5">
    <location>
        <position position="207"/>
    </location>
    <ligand>
        <name>Mn(2+)</name>
        <dbReference type="ChEBI" id="CHEBI:29035"/>
        <label>2</label>
    </ligand>
</feature>
<dbReference type="Proteomes" id="UP000807115">
    <property type="component" value="Chromosome 2"/>
</dbReference>
<dbReference type="GO" id="GO:0046872">
    <property type="term" value="F:metal ion binding"/>
    <property type="evidence" value="ECO:0007669"/>
    <property type="project" value="UniProtKB-KW"/>
</dbReference>
<dbReference type="OMA" id="HVPGCFV"/>
<feature type="binding site" evidence="5">
    <location>
        <position position="411"/>
    </location>
    <ligand>
        <name>Mn(2+)</name>
        <dbReference type="ChEBI" id="CHEBI:29035"/>
        <label>2</label>
    </ligand>
</feature>
<dbReference type="GO" id="GO:0016787">
    <property type="term" value="F:hydrolase activity"/>
    <property type="evidence" value="ECO:0007669"/>
    <property type="project" value="UniProtKB-KW"/>
</dbReference>
<protein>
    <recommendedName>
        <fullName evidence="7">Peptidase M20 dimerisation domain-containing protein</fullName>
    </recommendedName>
</protein>
<evidence type="ECO:0000256" key="3">
    <source>
        <dbReference type="ARBA" id="ARBA00022729"/>
    </source>
</evidence>
<evidence type="ECO:0000256" key="2">
    <source>
        <dbReference type="ARBA" id="ARBA00006153"/>
    </source>
</evidence>
<comment type="similarity">
    <text evidence="2">Belongs to the peptidase M20 family.</text>
</comment>
<organism evidence="8 9">
    <name type="scientific">Sorghum bicolor</name>
    <name type="common">Sorghum</name>
    <name type="synonym">Sorghum vulgare</name>
    <dbReference type="NCBI Taxonomy" id="4558"/>
    <lineage>
        <taxon>Eukaryota</taxon>
        <taxon>Viridiplantae</taxon>
        <taxon>Streptophyta</taxon>
        <taxon>Embryophyta</taxon>
        <taxon>Tracheophyta</taxon>
        <taxon>Spermatophyta</taxon>
        <taxon>Magnoliopsida</taxon>
        <taxon>Liliopsida</taxon>
        <taxon>Poales</taxon>
        <taxon>Poaceae</taxon>
        <taxon>PACMAD clade</taxon>
        <taxon>Panicoideae</taxon>
        <taxon>Andropogonodae</taxon>
        <taxon>Andropogoneae</taxon>
        <taxon>Sorghinae</taxon>
        <taxon>Sorghum</taxon>
    </lineage>
</organism>
<dbReference type="InterPro" id="IPR036264">
    <property type="entry name" value="Bact_exopeptidase_dim_dom"/>
</dbReference>
<feature type="binding site" evidence="5">
    <location>
        <position position="183"/>
    </location>
    <ligand>
        <name>Mn(2+)</name>
        <dbReference type="ChEBI" id="CHEBI:29035"/>
        <label>2</label>
    </ligand>
</feature>
<dbReference type="InterPro" id="IPR017439">
    <property type="entry name" value="Amidohydrolase"/>
</dbReference>
<feature type="domain" description="Peptidase M20 dimerisation" evidence="7">
    <location>
        <begin position="229"/>
        <end position="326"/>
    </location>
</feature>
<dbReference type="CDD" id="cd08017">
    <property type="entry name" value="M20_IAA_Hyd"/>
    <property type="match status" value="1"/>
</dbReference>
<dbReference type="FunFam" id="3.30.70.360:FF:000001">
    <property type="entry name" value="N-acetyldiaminopimelate deacetylase"/>
    <property type="match status" value="1"/>
</dbReference>
<dbReference type="InterPro" id="IPR011650">
    <property type="entry name" value="Peptidase_M20_dimer"/>
</dbReference>
<feature type="chain" id="PRO_5037380041" description="Peptidase M20 dimerisation domain-containing protein" evidence="6">
    <location>
        <begin position="31"/>
        <end position="443"/>
    </location>
</feature>
<dbReference type="SUPFAM" id="SSF53187">
    <property type="entry name" value="Zn-dependent exopeptidases"/>
    <property type="match status" value="1"/>
</dbReference>
<evidence type="ECO:0000313" key="8">
    <source>
        <dbReference type="EMBL" id="KAG0542355.1"/>
    </source>
</evidence>
<dbReference type="PIRSF" id="PIRSF005962">
    <property type="entry name" value="Pept_M20D_amidohydro"/>
    <property type="match status" value="1"/>
</dbReference>
<keyword evidence="4" id="KW-0378">Hydrolase</keyword>
<sequence>MAQSSSSASRRRRLLLAVVLVTHLASSAVSAPATTTTLADGGGLLSAARAPGFAAWMRGLRRRIHQHPELAFQEHRTSELVRAELDKLGVPYAWPVARTGVVATITGGRGVGRPVVVALRADMDALPVQEMVDWEYKSKEDGKMHACGHDAHVTMLLGAAKLLQSRKDDLKGTIKLVFQPAEEGYAGAYFVVKEGDLDDVSAIFGLHVIPELPVGVVASRPGPFLSAAARFMATLTGKGGHAGGPHDTIDPVIAASSAVLSLQQLVSRETDPLDAAVVSVTMLKGGDAFNVIPESVTIGGTFRSMTDKGLSFLMKRVKEIIEAQAAVNRCTATVDFLEEDLRPYPTTVNDERMYAHAKQVAEGMLGKANVKIAPQTMGGEDFAFYAQRAAGAFFLIGVGNETTMERVRPVHSPYFVMDEDALPIGAAFHAAVAVEYLNKNQCT</sequence>
<dbReference type="AlphaFoldDB" id="A0A921RNN8"/>
<feature type="signal peptide" evidence="6">
    <location>
        <begin position="1"/>
        <end position="30"/>
    </location>
</feature>
<feature type="binding site" evidence="5">
    <location>
        <position position="149"/>
    </location>
    <ligand>
        <name>Mn(2+)</name>
        <dbReference type="ChEBI" id="CHEBI:29035"/>
        <label>2</label>
    </ligand>
</feature>
<evidence type="ECO:0000256" key="4">
    <source>
        <dbReference type="ARBA" id="ARBA00022801"/>
    </source>
</evidence>
<dbReference type="Gene3D" id="3.30.70.360">
    <property type="match status" value="1"/>
</dbReference>
<proteinExistence type="inferred from homology"/>
<dbReference type="GO" id="GO:0009850">
    <property type="term" value="P:auxin metabolic process"/>
    <property type="evidence" value="ECO:0007669"/>
    <property type="project" value="InterPro"/>
</dbReference>
<evidence type="ECO:0000259" key="7">
    <source>
        <dbReference type="Pfam" id="PF07687"/>
    </source>
</evidence>
<name>A0A921RNN8_SORBI</name>
<gene>
    <name evidence="8" type="ORF">BDA96_02G096400</name>
</gene>
<dbReference type="Gene3D" id="3.40.630.10">
    <property type="entry name" value="Zn peptidases"/>
    <property type="match status" value="1"/>
</dbReference>
<evidence type="ECO:0000313" key="9">
    <source>
        <dbReference type="Proteomes" id="UP000807115"/>
    </source>
</evidence>
<dbReference type="PANTHER" id="PTHR11014">
    <property type="entry name" value="PEPTIDASE M20 FAMILY MEMBER"/>
    <property type="match status" value="1"/>
</dbReference>
<dbReference type="InterPro" id="IPR044757">
    <property type="entry name" value="ILR1-like_Hyd"/>
</dbReference>
<reference evidence="8" key="1">
    <citation type="journal article" date="2019" name="BMC Genomics">
        <title>A new reference genome for Sorghum bicolor reveals high levels of sequence similarity between sweet and grain genotypes: implications for the genetics of sugar metabolism.</title>
        <authorList>
            <person name="Cooper E.A."/>
            <person name="Brenton Z.W."/>
            <person name="Flinn B.S."/>
            <person name="Jenkins J."/>
            <person name="Shu S."/>
            <person name="Flowers D."/>
            <person name="Luo F."/>
            <person name="Wang Y."/>
            <person name="Xia P."/>
            <person name="Barry K."/>
            <person name="Daum C."/>
            <person name="Lipzen A."/>
            <person name="Yoshinaga Y."/>
            <person name="Schmutz J."/>
            <person name="Saski C."/>
            <person name="Vermerris W."/>
            <person name="Kresovich S."/>
        </authorList>
    </citation>
    <scope>NUCLEOTIDE SEQUENCE</scope>
</reference>